<feature type="compositionally biased region" description="Low complexity" evidence="9">
    <location>
        <begin position="93"/>
        <end position="149"/>
    </location>
</feature>
<protein>
    <recommendedName>
        <fullName evidence="3">Cell wall synthesis protein Wag31</fullName>
    </recommendedName>
    <alternativeName>
        <fullName evidence="8">Antigen 84</fullName>
    </alternativeName>
</protein>
<accession>A0A495A858</accession>
<feature type="region of interest" description="Disordered" evidence="9">
    <location>
        <begin position="185"/>
        <end position="212"/>
    </location>
</feature>
<evidence type="ECO:0000256" key="8">
    <source>
        <dbReference type="ARBA" id="ARBA00031737"/>
    </source>
</evidence>
<dbReference type="GO" id="GO:0051301">
    <property type="term" value="P:cell division"/>
    <property type="evidence" value="ECO:0007669"/>
    <property type="project" value="UniProtKB-KW"/>
</dbReference>
<keyword evidence="5" id="KW-0132">Cell division</keyword>
<evidence type="ECO:0000313" key="10">
    <source>
        <dbReference type="EMBL" id="RKQ36176.1"/>
    </source>
</evidence>
<feature type="compositionally biased region" description="Basic and acidic residues" evidence="9">
    <location>
        <begin position="42"/>
        <end position="52"/>
    </location>
</feature>
<keyword evidence="4" id="KW-0963">Cytoplasm</keyword>
<evidence type="ECO:0000256" key="2">
    <source>
        <dbReference type="ARBA" id="ARBA00009008"/>
    </source>
</evidence>
<dbReference type="GO" id="GO:0005737">
    <property type="term" value="C:cytoplasm"/>
    <property type="evidence" value="ECO:0007669"/>
    <property type="project" value="UniProtKB-SubCell"/>
</dbReference>
<keyword evidence="6" id="KW-0175">Coiled coil</keyword>
<evidence type="ECO:0000256" key="7">
    <source>
        <dbReference type="ARBA" id="ARBA00023306"/>
    </source>
</evidence>
<gene>
    <name evidence="10" type="ORF">C1C97_000365</name>
</gene>
<evidence type="ECO:0000256" key="4">
    <source>
        <dbReference type="ARBA" id="ARBA00022490"/>
    </source>
</evidence>
<dbReference type="AlphaFoldDB" id="A0A495A858"/>
<comment type="caution">
    <text evidence="10">The sequence shown here is derived from an EMBL/GenBank/DDBJ whole genome shotgun (WGS) entry which is preliminary data.</text>
</comment>
<evidence type="ECO:0000313" key="11">
    <source>
        <dbReference type="Proteomes" id="UP000249516"/>
    </source>
</evidence>
<evidence type="ECO:0000256" key="9">
    <source>
        <dbReference type="SAM" id="MobiDB-lite"/>
    </source>
</evidence>
<feature type="compositionally biased region" description="Polar residues" evidence="9">
    <location>
        <begin position="74"/>
        <end position="92"/>
    </location>
</feature>
<dbReference type="NCBIfam" id="TIGR03544">
    <property type="entry name" value="DivI1A_domain"/>
    <property type="match status" value="1"/>
</dbReference>
<evidence type="ECO:0000256" key="1">
    <source>
        <dbReference type="ARBA" id="ARBA00004496"/>
    </source>
</evidence>
<evidence type="ECO:0000256" key="3">
    <source>
        <dbReference type="ARBA" id="ARBA00018787"/>
    </source>
</evidence>
<comment type="subcellular location">
    <subcellularLocation>
        <location evidence="1">Cytoplasm</location>
    </subcellularLocation>
</comment>
<dbReference type="PANTHER" id="PTHR35794">
    <property type="entry name" value="CELL DIVISION PROTEIN DIVIVA"/>
    <property type="match status" value="1"/>
</dbReference>
<evidence type="ECO:0000256" key="5">
    <source>
        <dbReference type="ARBA" id="ARBA00022618"/>
    </source>
</evidence>
<dbReference type="Pfam" id="PF05103">
    <property type="entry name" value="DivIVA"/>
    <property type="match status" value="1"/>
</dbReference>
<dbReference type="EMBL" id="PNJG02000001">
    <property type="protein sequence ID" value="RKQ36176.1"/>
    <property type="molecule type" value="Genomic_DNA"/>
</dbReference>
<dbReference type="InterPro" id="IPR019933">
    <property type="entry name" value="DivIVA_domain"/>
</dbReference>
<dbReference type="RefSeq" id="WP_121029514.1">
    <property type="nucleotide sequence ID" value="NZ_PNJG02000001.1"/>
</dbReference>
<feature type="compositionally biased region" description="Basic and acidic residues" evidence="9">
    <location>
        <begin position="185"/>
        <end position="209"/>
    </location>
</feature>
<feature type="region of interest" description="Disordered" evidence="9">
    <location>
        <begin position="252"/>
        <end position="274"/>
    </location>
</feature>
<evidence type="ECO:0000256" key="6">
    <source>
        <dbReference type="ARBA" id="ARBA00023054"/>
    </source>
</evidence>
<dbReference type="Gene3D" id="6.10.250.660">
    <property type="match status" value="1"/>
</dbReference>
<keyword evidence="11" id="KW-1185">Reference proteome</keyword>
<keyword evidence="7" id="KW-0131">Cell cycle</keyword>
<feature type="region of interest" description="Disordered" evidence="9">
    <location>
        <begin position="1"/>
        <end position="24"/>
    </location>
</feature>
<name>A0A495A858_9MICC</name>
<sequence length="274" mass="28703">MALTAEDVINKRFQPTKFREGYDQDEVDDFLDEVVEELRRLHQENDTLRKQVETLGGRPDGDDAARPAADDESTVTPASERPASSGTSSVSEPATVAPTGAASTGTGASTATASTTQVGQAQAPAAASSTPAQSAPAQSAPAQSAPAQSGEASGVASTETTQSAAAVLAMAQKLHDDYVSQGQAERERLITEGRTQADHLVAEGKRTKEQTLSSLENEKVDLEAAVAQLRTFEADYRGNLKSFLNTQLRDLDNTGSLAPVDASRAVTGKRTGTK</sequence>
<reference evidence="10 11" key="1">
    <citation type="submission" date="2018-10" db="EMBL/GenBank/DDBJ databases">
        <title>Kocuria tytouropygialis sp. nov., isolated from the uropygial gland of an American barn owl (Tyto furcata).</title>
        <authorList>
            <person name="Braun M.S."/>
            <person name="Wang E."/>
            <person name="Zimmermann S."/>
            <person name="Wagner H."/>
            <person name="Wink M."/>
        </authorList>
    </citation>
    <scope>NUCLEOTIDE SEQUENCE [LARGE SCALE GENOMIC DNA]</scope>
    <source>
        <strain evidence="10 11">442</strain>
    </source>
</reference>
<comment type="similarity">
    <text evidence="2">Belongs to the DivIVA family.</text>
</comment>
<dbReference type="Proteomes" id="UP000249516">
    <property type="component" value="Unassembled WGS sequence"/>
</dbReference>
<organism evidence="10 11">
    <name type="scientific">Kocuria tytonis</name>
    <dbReference type="NCBI Taxonomy" id="2054280"/>
    <lineage>
        <taxon>Bacteria</taxon>
        <taxon>Bacillati</taxon>
        <taxon>Actinomycetota</taxon>
        <taxon>Actinomycetes</taxon>
        <taxon>Micrococcales</taxon>
        <taxon>Micrococcaceae</taxon>
        <taxon>Kocuria</taxon>
    </lineage>
</organism>
<feature type="compositionally biased region" description="Basic and acidic residues" evidence="9">
    <location>
        <begin position="59"/>
        <end position="69"/>
    </location>
</feature>
<dbReference type="InterPro" id="IPR007793">
    <property type="entry name" value="DivIVA_fam"/>
</dbReference>
<dbReference type="PANTHER" id="PTHR35794:SF2">
    <property type="entry name" value="CELL DIVISION PROTEIN DIVIVA"/>
    <property type="match status" value="1"/>
</dbReference>
<dbReference type="OrthoDB" id="9815492at2"/>
<proteinExistence type="inferred from homology"/>
<feature type="region of interest" description="Disordered" evidence="9">
    <location>
        <begin position="42"/>
        <end position="161"/>
    </location>
</feature>